<evidence type="ECO:0000313" key="2">
    <source>
        <dbReference type="EMBL" id="CAB4162484.1"/>
    </source>
</evidence>
<feature type="domain" description="YjiS-like" evidence="1">
    <location>
        <begin position="14"/>
        <end position="47"/>
    </location>
</feature>
<reference evidence="2" key="1">
    <citation type="submission" date="2020-04" db="EMBL/GenBank/DDBJ databases">
        <authorList>
            <person name="Chiriac C."/>
            <person name="Salcher M."/>
            <person name="Ghai R."/>
            <person name="Kavagutti S V."/>
        </authorList>
    </citation>
    <scope>NUCLEOTIDE SEQUENCE</scope>
</reference>
<name>A0A6J5P4Q0_9CAUD</name>
<dbReference type="EMBL" id="LR796734">
    <property type="protein sequence ID" value="CAB4162484.1"/>
    <property type="molecule type" value="Genomic_DNA"/>
</dbReference>
<sequence length="57" mass="6640">MLNVFNYYVNQATTWLKRSVAYNQAYNELDNLTDRELANLGISRNDIPIIVFDSTLK</sequence>
<organism evidence="2">
    <name type="scientific">uncultured Caudovirales phage</name>
    <dbReference type="NCBI Taxonomy" id="2100421"/>
    <lineage>
        <taxon>Viruses</taxon>
        <taxon>Duplodnaviria</taxon>
        <taxon>Heunggongvirae</taxon>
        <taxon>Uroviricota</taxon>
        <taxon>Caudoviricetes</taxon>
        <taxon>Peduoviridae</taxon>
        <taxon>Maltschvirus</taxon>
        <taxon>Maltschvirus maltsch</taxon>
    </lineage>
</organism>
<evidence type="ECO:0000259" key="1">
    <source>
        <dbReference type="Pfam" id="PF06568"/>
    </source>
</evidence>
<dbReference type="InterPro" id="IPR009506">
    <property type="entry name" value="YjiS-like"/>
</dbReference>
<protein>
    <recommendedName>
        <fullName evidence="1">YjiS-like domain-containing protein</fullName>
    </recommendedName>
</protein>
<proteinExistence type="predicted"/>
<accession>A0A6J5P4Q0</accession>
<dbReference type="Pfam" id="PF06568">
    <property type="entry name" value="YjiS-like"/>
    <property type="match status" value="1"/>
</dbReference>
<gene>
    <name evidence="2" type="ORF">UFOVP787_47</name>
</gene>